<dbReference type="PANTHER" id="PTHR15893">
    <property type="entry name" value="RIBOSOMAL PROTEIN L27"/>
    <property type="match status" value="1"/>
</dbReference>
<evidence type="ECO:0000313" key="9">
    <source>
        <dbReference type="Proteomes" id="UP000276215"/>
    </source>
</evidence>
<evidence type="ECO:0000256" key="2">
    <source>
        <dbReference type="ARBA" id="ARBA00010797"/>
    </source>
</evidence>
<dbReference type="EMBL" id="ML120362">
    <property type="protein sequence ID" value="RPB03490.1"/>
    <property type="molecule type" value="Genomic_DNA"/>
</dbReference>
<evidence type="ECO:0000256" key="5">
    <source>
        <dbReference type="ARBA" id="ARBA00023274"/>
    </source>
</evidence>
<comment type="similarity">
    <text evidence="2">Belongs to the bacterial ribosomal protein bL27 family.</text>
</comment>
<dbReference type="Gene3D" id="2.40.50.100">
    <property type="match status" value="1"/>
</dbReference>
<evidence type="ECO:0000256" key="6">
    <source>
        <dbReference type="ARBA" id="ARBA00035267"/>
    </source>
</evidence>
<dbReference type="PRINTS" id="PR00063">
    <property type="entry name" value="RIBOSOMALL27"/>
</dbReference>
<gene>
    <name evidence="8" type="ORF">L873DRAFT_1669537</name>
</gene>
<organism evidence="8 9">
    <name type="scientific">Choiromyces venosus 120613-1</name>
    <dbReference type="NCBI Taxonomy" id="1336337"/>
    <lineage>
        <taxon>Eukaryota</taxon>
        <taxon>Fungi</taxon>
        <taxon>Dikarya</taxon>
        <taxon>Ascomycota</taxon>
        <taxon>Pezizomycotina</taxon>
        <taxon>Pezizomycetes</taxon>
        <taxon>Pezizales</taxon>
        <taxon>Tuberaceae</taxon>
        <taxon>Choiromyces</taxon>
    </lineage>
</organism>
<proteinExistence type="inferred from homology"/>
<dbReference type="OrthoDB" id="1867012at2759"/>
<dbReference type="Proteomes" id="UP000276215">
    <property type="component" value="Unassembled WGS sequence"/>
</dbReference>
<name>A0A3N4JYR2_9PEZI</name>
<comment type="subcellular location">
    <subcellularLocation>
        <location evidence="1">Mitochondrion</location>
    </subcellularLocation>
</comment>
<feature type="compositionally biased region" description="Basic residues" evidence="7">
    <location>
        <begin position="216"/>
        <end position="229"/>
    </location>
</feature>
<dbReference type="NCBIfam" id="TIGR00062">
    <property type="entry name" value="L27"/>
    <property type="match status" value="1"/>
</dbReference>
<keyword evidence="4" id="KW-0496">Mitochondrion</keyword>
<evidence type="ECO:0000256" key="1">
    <source>
        <dbReference type="ARBA" id="ARBA00004173"/>
    </source>
</evidence>
<keyword evidence="3 8" id="KW-0689">Ribosomal protein</keyword>
<keyword evidence="9" id="KW-1185">Reference proteome</keyword>
<dbReference type="PANTHER" id="PTHR15893:SF0">
    <property type="entry name" value="LARGE RIBOSOMAL SUBUNIT PROTEIN BL27M"/>
    <property type="match status" value="1"/>
</dbReference>
<dbReference type="SUPFAM" id="SSF110324">
    <property type="entry name" value="Ribosomal L27 protein-like"/>
    <property type="match status" value="1"/>
</dbReference>
<dbReference type="GO" id="GO:0005762">
    <property type="term" value="C:mitochondrial large ribosomal subunit"/>
    <property type="evidence" value="ECO:0007669"/>
    <property type="project" value="TreeGrafter"/>
</dbReference>
<dbReference type="InterPro" id="IPR018261">
    <property type="entry name" value="Ribosomal_bL27_CS"/>
</dbReference>
<evidence type="ECO:0000256" key="3">
    <source>
        <dbReference type="ARBA" id="ARBA00022980"/>
    </source>
</evidence>
<dbReference type="Pfam" id="PF01016">
    <property type="entry name" value="Ribosomal_L27"/>
    <property type="match status" value="1"/>
</dbReference>
<dbReference type="STRING" id="1336337.A0A3N4JYR2"/>
<accession>A0A3N4JYR2</accession>
<dbReference type="FunFam" id="2.40.50.100:FF:000042">
    <property type="entry name" value="50S ribosomal protein L27"/>
    <property type="match status" value="1"/>
</dbReference>
<feature type="region of interest" description="Disordered" evidence="7">
    <location>
        <begin position="203"/>
        <end position="229"/>
    </location>
</feature>
<evidence type="ECO:0000256" key="7">
    <source>
        <dbReference type="SAM" id="MobiDB-lite"/>
    </source>
</evidence>
<dbReference type="PROSITE" id="PS00831">
    <property type="entry name" value="RIBOSOMAL_L27"/>
    <property type="match status" value="1"/>
</dbReference>
<dbReference type="GO" id="GO:0003735">
    <property type="term" value="F:structural constituent of ribosome"/>
    <property type="evidence" value="ECO:0007669"/>
    <property type="project" value="InterPro"/>
</dbReference>
<evidence type="ECO:0000313" key="8">
    <source>
        <dbReference type="EMBL" id="RPB03490.1"/>
    </source>
</evidence>
<dbReference type="InterPro" id="IPR001684">
    <property type="entry name" value="Ribosomal_bL27"/>
</dbReference>
<keyword evidence="5" id="KW-0687">Ribonucleoprotein</keyword>
<protein>
    <recommendedName>
        <fullName evidence="6">Large ribosomal subunit protein bL27m</fullName>
    </recommendedName>
</protein>
<dbReference type="GO" id="GO:0006412">
    <property type="term" value="P:translation"/>
    <property type="evidence" value="ECO:0007669"/>
    <property type="project" value="InterPro"/>
</dbReference>
<evidence type="ECO:0000256" key="4">
    <source>
        <dbReference type="ARBA" id="ARBA00023128"/>
    </source>
</evidence>
<reference evidence="8 9" key="1">
    <citation type="journal article" date="2018" name="Nat. Ecol. Evol.">
        <title>Pezizomycetes genomes reveal the molecular basis of ectomycorrhizal truffle lifestyle.</title>
        <authorList>
            <person name="Murat C."/>
            <person name="Payen T."/>
            <person name="Noel B."/>
            <person name="Kuo A."/>
            <person name="Morin E."/>
            <person name="Chen J."/>
            <person name="Kohler A."/>
            <person name="Krizsan K."/>
            <person name="Balestrini R."/>
            <person name="Da Silva C."/>
            <person name="Montanini B."/>
            <person name="Hainaut M."/>
            <person name="Levati E."/>
            <person name="Barry K.W."/>
            <person name="Belfiori B."/>
            <person name="Cichocki N."/>
            <person name="Clum A."/>
            <person name="Dockter R.B."/>
            <person name="Fauchery L."/>
            <person name="Guy J."/>
            <person name="Iotti M."/>
            <person name="Le Tacon F."/>
            <person name="Lindquist E.A."/>
            <person name="Lipzen A."/>
            <person name="Malagnac F."/>
            <person name="Mello A."/>
            <person name="Molinier V."/>
            <person name="Miyauchi S."/>
            <person name="Poulain J."/>
            <person name="Riccioni C."/>
            <person name="Rubini A."/>
            <person name="Sitrit Y."/>
            <person name="Splivallo R."/>
            <person name="Traeger S."/>
            <person name="Wang M."/>
            <person name="Zifcakova L."/>
            <person name="Wipf D."/>
            <person name="Zambonelli A."/>
            <person name="Paolocci F."/>
            <person name="Nowrousian M."/>
            <person name="Ottonello S."/>
            <person name="Baldrian P."/>
            <person name="Spatafora J.W."/>
            <person name="Henrissat B."/>
            <person name="Nagy L.G."/>
            <person name="Aury J.M."/>
            <person name="Wincker P."/>
            <person name="Grigoriev I.V."/>
            <person name="Bonfante P."/>
            <person name="Martin F.M."/>
        </authorList>
    </citation>
    <scope>NUCLEOTIDE SEQUENCE [LARGE SCALE GENOMIC DNA]</scope>
    <source>
        <strain evidence="8 9">120613-1</strain>
    </source>
</reference>
<sequence length="229" mass="24798">MGILPSLRNICAGGSGGNGTGILQQVRHATHKASGAANGAHNTAGKRLGAKKTAGEKVVPGMIIYRQRGTLWFPGENAGIGRDHTIFAMNTGYVRYYRDSGPKKRKTIGVAITPDQPLPRPPNAARTRRLGVEPTPLVEKPDVSVPQGTPLTQEDWAKVVPRSYIPRPDNWRIGKVMGPVVRKKSVFEGFERSAKRREARLKRIALKGGKGESKAKAKAKARAKKVKGL</sequence>
<dbReference type="AlphaFoldDB" id="A0A3N4JYR2"/>